<gene>
    <name evidence="2" type="ORF">MKZ38_004417</name>
</gene>
<evidence type="ECO:0000313" key="3">
    <source>
        <dbReference type="Proteomes" id="UP001201980"/>
    </source>
</evidence>
<sequence>MVTLSQIQKSNALIPESLPPGTVSVFCGATSGIGEYSLLHFAKYAPSPKIYFLGRSTQSGERIKKECEQLNPEGEYHFISTDLSLLGRVEEVCEVIKGQEDSLNLLFMSQGLFTRSGKYFCEIDTPEGLVTAGAVVYYCKLRFILNLLPLMKKDASASLRRVVIPMTGTKEGKVFQDDWQLRNSRSMLSQRGHVASIVTLTMYRLARENPTVAFVHDFPGSVRSNLAREQGALVRSLAAAWYSTLGKVIGTSEEECGERHVFYATSSRFAPRNADGGNSGVGRTEGMEVAMGVDGEKGSGAYVVDSYSECAREASRNLVMGYVEDGTSDKLWQHAIGELLRVTGKERV</sequence>
<keyword evidence="3" id="KW-1185">Reference proteome</keyword>
<dbReference type="SUPFAM" id="SSF51735">
    <property type="entry name" value="NAD(P)-binding Rossmann-fold domains"/>
    <property type="match status" value="1"/>
</dbReference>
<keyword evidence="1" id="KW-0560">Oxidoreductase</keyword>
<dbReference type="Gene3D" id="3.40.50.720">
    <property type="entry name" value="NAD(P)-binding Rossmann-like Domain"/>
    <property type="match status" value="1"/>
</dbReference>
<proteinExistence type="predicted"/>
<dbReference type="AlphaFoldDB" id="A0AAD5RLK5"/>
<dbReference type="Proteomes" id="UP001201980">
    <property type="component" value="Unassembled WGS sequence"/>
</dbReference>
<dbReference type="GO" id="GO:0016491">
    <property type="term" value="F:oxidoreductase activity"/>
    <property type="evidence" value="ECO:0007669"/>
    <property type="project" value="UniProtKB-KW"/>
</dbReference>
<dbReference type="InterPro" id="IPR052228">
    <property type="entry name" value="Sec_Metab_Biosynth_Oxidored"/>
</dbReference>
<comment type="caution">
    <text evidence="2">The sequence shown here is derived from an EMBL/GenBank/DDBJ whole genome shotgun (WGS) entry which is preliminary data.</text>
</comment>
<dbReference type="InterPro" id="IPR036291">
    <property type="entry name" value="NAD(P)-bd_dom_sf"/>
</dbReference>
<evidence type="ECO:0000256" key="1">
    <source>
        <dbReference type="ARBA" id="ARBA00023002"/>
    </source>
</evidence>
<dbReference type="PANTHER" id="PTHR47534">
    <property type="entry name" value="YALI0E05731P"/>
    <property type="match status" value="1"/>
</dbReference>
<dbReference type="PANTHER" id="PTHR47534:SF3">
    <property type="entry name" value="ALCOHOL DEHYDROGENASE-LIKE C-TERMINAL DOMAIN-CONTAINING PROTEIN"/>
    <property type="match status" value="1"/>
</dbReference>
<evidence type="ECO:0000313" key="2">
    <source>
        <dbReference type="EMBL" id="KAJ2897741.1"/>
    </source>
</evidence>
<organism evidence="2 3">
    <name type="scientific">Zalerion maritima</name>
    <dbReference type="NCBI Taxonomy" id="339359"/>
    <lineage>
        <taxon>Eukaryota</taxon>
        <taxon>Fungi</taxon>
        <taxon>Dikarya</taxon>
        <taxon>Ascomycota</taxon>
        <taxon>Pezizomycotina</taxon>
        <taxon>Sordariomycetes</taxon>
        <taxon>Lulworthiomycetidae</taxon>
        <taxon>Lulworthiales</taxon>
        <taxon>Lulworthiaceae</taxon>
        <taxon>Zalerion</taxon>
    </lineage>
</organism>
<accession>A0AAD5RLK5</accession>
<dbReference type="EMBL" id="JAKWBI020000259">
    <property type="protein sequence ID" value="KAJ2897741.1"/>
    <property type="molecule type" value="Genomic_DNA"/>
</dbReference>
<name>A0AAD5RLK5_9PEZI</name>
<protein>
    <submittedName>
        <fullName evidence="2">Uncharacterized protein</fullName>
    </submittedName>
</protein>
<reference evidence="2" key="1">
    <citation type="submission" date="2022-07" db="EMBL/GenBank/DDBJ databases">
        <title>Draft genome sequence of Zalerion maritima ATCC 34329, a (micro)plastics degrading marine fungus.</title>
        <authorList>
            <person name="Paco A."/>
            <person name="Goncalves M.F.M."/>
            <person name="Rocha-Santos T.A.P."/>
            <person name="Alves A."/>
        </authorList>
    </citation>
    <scope>NUCLEOTIDE SEQUENCE</scope>
    <source>
        <strain evidence="2">ATCC 34329</strain>
    </source>
</reference>